<dbReference type="AlphaFoldDB" id="A0AAV0NM15"/>
<dbReference type="GO" id="GO:0031490">
    <property type="term" value="F:chromatin DNA binding"/>
    <property type="evidence" value="ECO:0007669"/>
    <property type="project" value="InterPro"/>
</dbReference>
<feature type="region of interest" description="Disordered" evidence="3">
    <location>
        <begin position="395"/>
        <end position="418"/>
    </location>
</feature>
<evidence type="ECO:0000256" key="1">
    <source>
        <dbReference type="ARBA" id="ARBA00004123"/>
    </source>
</evidence>
<dbReference type="InterPro" id="IPR044661">
    <property type="entry name" value="MED15a/b/c-like"/>
</dbReference>
<dbReference type="PANTHER" id="PTHR33137:SF4">
    <property type="entry name" value="MEDIATOR OF RNA POLYMERASE II TRANSCRIPTION SUBUNIT 15A-RELATED"/>
    <property type="match status" value="1"/>
</dbReference>
<feature type="compositionally biased region" description="Polar residues" evidence="3">
    <location>
        <begin position="395"/>
        <end position="404"/>
    </location>
</feature>
<dbReference type="Pfam" id="PF16987">
    <property type="entry name" value="KIX_2"/>
    <property type="match status" value="1"/>
</dbReference>
<reference evidence="5" key="1">
    <citation type="submission" date="2022-08" db="EMBL/GenBank/DDBJ databases">
        <authorList>
            <person name="Gutierrez-Valencia J."/>
        </authorList>
    </citation>
    <scope>NUCLEOTIDE SEQUENCE</scope>
</reference>
<feature type="compositionally biased region" description="Low complexity" evidence="3">
    <location>
        <begin position="88"/>
        <end position="101"/>
    </location>
</feature>
<dbReference type="PANTHER" id="PTHR33137">
    <property type="entry name" value="MEDIATOR OF RNA POLYMERASE II TRANSCRIPTION SUBUNIT 15A-RELATED"/>
    <property type="match status" value="1"/>
</dbReference>
<evidence type="ECO:0000313" key="6">
    <source>
        <dbReference type="Proteomes" id="UP001154282"/>
    </source>
</evidence>
<dbReference type="GO" id="GO:0005634">
    <property type="term" value="C:nucleus"/>
    <property type="evidence" value="ECO:0007669"/>
    <property type="project" value="UniProtKB-SubCell"/>
</dbReference>
<dbReference type="Proteomes" id="UP001154282">
    <property type="component" value="Unassembled WGS sequence"/>
</dbReference>
<dbReference type="InterPro" id="IPR036546">
    <property type="entry name" value="MED15_KIX"/>
</dbReference>
<evidence type="ECO:0000256" key="3">
    <source>
        <dbReference type="SAM" id="MobiDB-lite"/>
    </source>
</evidence>
<dbReference type="SUPFAM" id="SSF47040">
    <property type="entry name" value="Kix domain of CBP (creb binding protein)"/>
    <property type="match status" value="1"/>
</dbReference>
<dbReference type="Gene3D" id="1.10.246.20">
    <property type="entry name" value="Coactivator CBP, KIX domain"/>
    <property type="match status" value="1"/>
</dbReference>
<feature type="region of interest" description="Disordered" evidence="3">
    <location>
        <begin position="154"/>
        <end position="173"/>
    </location>
</feature>
<proteinExistence type="predicted"/>
<organism evidence="5 6">
    <name type="scientific">Linum tenue</name>
    <dbReference type="NCBI Taxonomy" id="586396"/>
    <lineage>
        <taxon>Eukaryota</taxon>
        <taxon>Viridiplantae</taxon>
        <taxon>Streptophyta</taxon>
        <taxon>Embryophyta</taxon>
        <taxon>Tracheophyta</taxon>
        <taxon>Spermatophyta</taxon>
        <taxon>Magnoliopsida</taxon>
        <taxon>eudicotyledons</taxon>
        <taxon>Gunneridae</taxon>
        <taxon>Pentapetalae</taxon>
        <taxon>rosids</taxon>
        <taxon>fabids</taxon>
        <taxon>Malpighiales</taxon>
        <taxon>Linaceae</taxon>
        <taxon>Linum</taxon>
    </lineage>
</organism>
<dbReference type="InterPro" id="IPR036529">
    <property type="entry name" value="KIX_dom_sf"/>
</dbReference>
<feature type="compositionally biased region" description="Polar residues" evidence="3">
    <location>
        <begin position="114"/>
        <end position="126"/>
    </location>
</feature>
<sequence>MTSNNLTPAAPVDEGDWRATLNADLRPRNVEKIFEALKRDLQFSGPEGVQELKIIAELFEEKMYAAATSESDYLHKISLKTLPVKQTSPFSVPSSLLSKSSGTDNEPTGPGASPSMQPQVHNQGLSLPTLLPTNQTQTYQPFLNRNLRSTISSTGVQTSASLPSSLTSGSGMNQTPINVVGQNASMQNNLSNVAQNPSSLVEYQNVIDQQKQLYQSQGVLSETSSNSTVQTDETNGVDWREEVYQKIKTMEDMYLPELNEMRQKFDAKLQEQPKTGQLEKLKMFKIMVDRMLSFLQVSKDDVQVSFKDKLISYERQIITFLNVNRPRKPMPPMQQGQLPSSHMQSLQQPLSQITQAQFHENQMIPMTMHGSVSAMQQNNNMMNSMQTDSMASLQQGAMGSLQQNPISSPPASLSSVPSQNGLTTLQTSLPLQTNPNNMLHQYQHQLQPYQQIQKPLMQQGMLQQQQWHQQCSQLLTLHQKAREQQEMLQLHQVAGVNEVKPNISSLPNVNAVAVPSIGQPPQESLAIGTTRVVVPDYGARGNDALATGKSTVAEQQSPDGAQVSHSF</sequence>
<comment type="subcellular location">
    <subcellularLocation>
        <location evidence="1">Nucleus</location>
    </subcellularLocation>
</comment>
<feature type="compositionally biased region" description="Low complexity" evidence="3">
    <location>
        <begin position="158"/>
        <end position="171"/>
    </location>
</feature>
<feature type="domain" description="Mediator complex subunit 15 KIX" evidence="4">
    <location>
        <begin position="15"/>
        <end position="88"/>
    </location>
</feature>
<protein>
    <recommendedName>
        <fullName evidence="4">Mediator complex subunit 15 KIX domain-containing protein</fullName>
    </recommendedName>
</protein>
<evidence type="ECO:0000259" key="4">
    <source>
        <dbReference type="Pfam" id="PF16987"/>
    </source>
</evidence>
<accession>A0AAV0NM15</accession>
<name>A0AAV0NM15_9ROSI</name>
<keyword evidence="6" id="KW-1185">Reference proteome</keyword>
<feature type="compositionally biased region" description="Low complexity" evidence="3">
    <location>
        <begin position="405"/>
        <end position="418"/>
    </location>
</feature>
<evidence type="ECO:0000313" key="5">
    <source>
        <dbReference type="EMBL" id="CAI0459424.1"/>
    </source>
</evidence>
<gene>
    <name evidence="5" type="ORF">LITE_LOCUS33994</name>
</gene>
<feature type="region of interest" description="Disordered" evidence="3">
    <location>
        <begin position="87"/>
        <end position="132"/>
    </location>
</feature>
<comment type="caution">
    <text evidence="5">The sequence shown here is derived from an EMBL/GenBank/DDBJ whole genome shotgun (WGS) entry which is preliminary data.</text>
</comment>
<dbReference type="GO" id="GO:0003713">
    <property type="term" value="F:transcription coactivator activity"/>
    <property type="evidence" value="ECO:0007669"/>
    <property type="project" value="InterPro"/>
</dbReference>
<dbReference type="EMBL" id="CAMGYJ010000008">
    <property type="protein sequence ID" value="CAI0459424.1"/>
    <property type="molecule type" value="Genomic_DNA"/>
</dbReference>
<evidence type="ECO:0000256" key="2">
    <source>
        <dbReference type="ARBA" id="ARBA00023242"/>
    </source>
</evidence>
<keyword evidence="2" id="KW-0539">Nucleus</keyword>